<dbReference type="GO" id="GO:0008168">
    <property type="term" value="F:methyltransferase activity"/>
    <property type="evidence" value="ECO:0007669"/>
    <property type="project" value="UniProtKB-KW"/>
</dbReference>
<dbReference type="PANTHER" id="PTHR32183">
    <property type="match status" value="1"/>
</dbReference>
<dbReference type="SUPFAM" id="SSF53335">
    <property type="entry name" value="S-adenosyl-L-methionine-dependent methyltransferases"/>
    <property type="match status" value="1"/>
</dbReference>
<dbReference type="EMBL" id="JBHULE010000035">
    <property type="protein sequence ID" value="MFD2565503.1"/>
    <property type="molecule type" value="Genomic_DNA"/>
</dbReference>
<organism evidence="5 6">
    <name type="scientific">Aquimarina rubra</name>
    <dbReference type="NCBI Taxonomy" id="1920033"/>
    <lineage>
        <taxon>Bacteria</taxon>
        <taxon>Pseudomonadati</taxon>
        <taxon>Bacteroidota</taxon>
        <taxon>Flavobacteriia</taxon>
        <taxon>Flavobacteriales</taxon>
        <taxon>Flavobacteriaceae</taxon>
        <taxon>Aquimarina</taxon>
    </lineage>
</organism>
<dbReference type="PROSITE" id="PS51585">
    <property type="entry name" value="SAM_MT_TPMT"/>
    <property type="match status" value="1"/>
</dbReference>
<keyword evidence="6" id="KW-1185">Reference proteome</keyword>
<reference evidence="6" key="1">
    <citation type="journal article" date="2019" name="Int. J. Syst. Evol. Microbiol.">
        <title>The Global Catalogue of Microorganisms (GCM) 10K type strain sequencing project: providing services to taxonomists for standard genome sequencing and annotation.</title>
        <authorList>
            <consortium name="The Broad Institute Genomics Platform"/>
            <consortium name="The Broad Institute Genome Sequencing Center for Infectious Disease"/>
            <person name="Wu L."/>
            <person name="Ma J."/>
        </authorList>
    </citation>
    <scope>NUCLEOTIDE SEQUENCE [LARGE SCALE GENOMIC DNA]</scope>
    <source>
        <strain evidence="6">KCTC 52274</strain>
    </source>
</reference>
<protein>
    <submittedName>
        <fullName evidence="5">Methyltransferase domain-containing protein</fullName>
    </submittedName>
</protein>
<dbReference type="Gene3D" id="3.40.50.150">
    <property type="entry name" value="Vaccinia Virus protein VP39"/>
    <property type="match status" value="1"/>
</dbReference>
<dbReference type="InterPro" id="IPR008854">
    <property type="entry name" value="TPMT"/>
</dbReference>
<dbReference type="InterPro" id="IPR029063">
    <property type="entry name" value="SAM-dependent_MTases_sf"/>
</dbReference>
<evidence type="ECO:0000256" key="1">
    <source>
        <dbReference type="ARBA" id="ARBA00022553"/>
    </source>
</evidence>
<evidence type="ECO:0000313" key="6">
    <source>
        <dbReference type="Proteomes" id="UP001597319"/>
    </source>
</evidence>
<dbReference type="CDD" id="cd02440">
    <property type="entry name" value="AdoMet_MTases"/>
    <property type="match status" value="1"/>
</dbReference>
<comment type="caution">
    <text evidence="5">The sequence shown here is derived from an EMBL/GenBank/DDBJ whole genome shotgun (WGS) entry which is preliminary data.</text>
</comment>
<proteinExistence type="predicted"/>
<evidence type="ECO:0000313" key="5">
    <source>
        <dbReference type="EMBL" id="MFD2565503.1"/>
    </source>
</evidence>
<evidence type="ECO:0000256" key="3">
    <source>
        <dbReference type="ARBA" id="ARBA00022679"/>
    </source>
</evidence>
<gene>
    <name evidence="5" type="ORF">ACFSR1_22700</name>
</gene>
<dbReference type="PANTHER" id="PTHR32183:SF6">
    <property type="entry name" value="CYSTEINE SULFINATE DESULFINASE_CYSTEINE DESULFURASE AND RELATED ENZYMES"/>
    <property type="match status" value="1"/>
</dbReference>
<accession>A0ABW5LKV9</accession>
<sequence>MKLDSHFWSKKYKLQQTGWDIGYAAPAIVSYFDQLDDKNVKILIPGCGNAYEAIHLFEKGFKNIYILDFVKETLEKFEKKHPDFPKKQILFKDFFSLEEQFDFIIEQTFFCALLPNQRKEYVTKMKSLLKPGGKLVGIFFDIDFEKSGPPFGGNKKEYLKLFSSSFKIKTLEKCYNSIPPRMGNELFFIFEAD</sequence>
<dbReference type="RefSeq" id="WP_378295314.1">
    <property type="nucleotide sequence ID" value="NZ_JBHULE010000035.1"/>
</dbReference>
<keyword evidence="3" id="KW-0808">Transferase</keyword>
<evidence type="ECO:0000256" key="2">
    <source>
        <dbReference type="ARBA" id="ARBA00022603"/>
    </source>
</evidence>
<name>A0ABW5LKV9_9FLAO</name>
<dbReference type="GO" id="GO:0032259">
    <property type="term" value="P:methylation"/>
    <property type="evidence" value="ECO:0007669"/>
    <property type="project" value="UniProtKB-KW"/>
</dbReference>
<dbReference type="Pfam" id="PF05724">
    <property type="entry name" value="TPMT"/>
    <property type="match status" value="1"/>
</dbReference>
<keyword evidence="1" id="KW-0597">Phosphoprotein</keyword>
<dbReference type="Proteomes" id="UP001597319">
    <property type="component" value="Unassembled WGS sequence"/>
</dbReference>
<evidence type="ECO:0000256" key="4">
    <source>
        <dbReference type="ARBA" id="ARBA00022691"/>
    </source>
</evidence>
<keyword evidence="2 5" id="KW-0489">Methyltransferase</keyword>
<keyword evidence="4" id="KW-0949">S-adenosyl-L-methionine</keyword>